<proteinExistence type="predicted"/>
<evidence type="ECO:0000313" key="3">
    <source>
        <dbReference type="Proteomes" id="UP001243846"/>
    </source>
</evidence>
<keyword evidence="1" id="KW-1133">Transmembrane helix</keyword>
<protein>
    <submittedName>
        <fullName evidence="2">Uncharacterized protein</fullName>
    </submittedName>
</protein>
<organism evidence="2 3">
    <name type="scientific">Paracoccus cavernae</name>
    <dbReference type="NCBI Taxonomy" id="1571207"/>
    <lineage>
        <taxon>Bacteria</taxon>
        <taxon>Pseudomonadati</taxon>
        <taxon>Pseudomonadota</taxon>
        <taxon>Alphaproteobacteria</taxon>
        <taxon>Rhodobacterales</taxon>
        <taxon>Paracoccaceae</taxon>
        <taxon>Paracoccus</taxon>
    </lineage>
</organism>
<dbReference type="Proteomes" id="UP001243846">
    <property type="component" value="Unassembled WGS sequence"/>
</dbReference>
<keyword evidence="1" id="KW-0472">Membrane</keyword>
<dbReference type="EMBL" id="JAUFRC010000001">
    <property type="protein sequence ID" value="MDN3711932.1"/>
    <property type="molecule type" value="Genomic_DNA"/>
</dbReference>
<feature type="transmembrane region" description="Helical" evidence="1">
    <location>
        <begin position="79"/>
        <end position="96"/>
    </location>
</feature>
<sequence>MIDFDSLGADSHFDVKLPTLDELLKQFEHATPDEVKDRWEDEAAYANDFEVRAADSERAWAHLKGLQDHYRYKGTWSKFLMRVLGGMIVFQWILLWRVGAGAWDFTEYQWLLPFFLSKTSAKLLVWPSS</sequence>
<name>A0ABT8D5D1_9RHOB</name>
<accession>A0ABT8D5D1</accession>
<keyword evidence="1" id="KW-0812">Transmembrane</keyword>
<gene>
    <name evidence="2" type="ORF">QWZ10_09050</name>
</gene>
<keyword evidence="3" id="KW-1185">Reference proteome</keyword>
<evidence type="ECO:0000313" key="2">
    <source>
        <dbReference type="EMBL" id="MDN3711932.1"/>
    </source>
</evidence>
<evidence type="ECO:0000256" key="1">
    <source>
        <dbReference type="SAM" id="Phobius"/>
    </source>
</evidence>
<reference evidence="3" key="1">
    <citation type="journal article" date="2019" name="Int. J. Syst. Evol. Microbiol.">
        <title>The Global Catalogue of Microorganisms (GCM) 10K type strain sequencing project: providing services to taxonomists for standard genome sequencing and annotation.</title>
        <authorList>
            <consortium name="The Broad Institute Genomics Platform"/>
            <consortium name="The Broad Institute Genome Sequencing Center for Infectious Disease"/>
            <person name="Wu L."/>
            <person name="Ma J."/>
        </authorList>
    </citation>
    <scope>NUCLEOTIDE SEQUENCE [LARGE SCALE GENOMIC DNA]</scope>
    <source>
        <strain evidence="3">CECT 8482</strain>
    </source>
</reference>
<comment type="caution">
    <text evidence="2">The sequence shown here is derived from an EMBL/GenBank/DDBJ whole genome shotgun (WGS) entry which is preliminary data.</text>
</comment>